<protein>
    <submittedName>
        <fullName evidence="3">Uncharacterized protein</fullName>
    </submittedName>
</protein>
<feature type="chain" id="PRO_5020037963" evidence="2">
    <location>
        <begin position="19"/>
        <end position="168"/>
    </location>
</feature>
<proteinExistence type="predicted"/>
<evidence type="ECO:0000256" key="2">
    <source>
        <dbReference type="SAM" id="SignalP"/>
    </source>
</evidence>
<feature type="compositionally biased region" description="Basic residues" evidence="1">
    <location>
        <begin position="118"/>
        <end position="133"/>
    </location>
</feature>
<sequence length="168" mass="18680">MEKAVLIIVACAVLAVSAWSPPYPFTCASAFEEIFSAIQTARNTYAVSYFKDAYRNYFVSITNNHTTSASLGVQCSVINAIKTNPTYATVKFTALYVTFVRFSVQSPEPSAEEAAWSRTKRDHYGDHHHHHHQGNGGGVTGPVHTFVKTDKKANYKWGVRHHVGPKYV</sequence>
<feature type="region of interest" description="Disordered" evidence="1">
    <location>
        <begin position="111"/>
        <end position="142"/>
    </location>
</feature>
<keyword evidence="4" id="KW-1185">Reference proteome</keyword>
<dbReference type="AlphaFoldDB" id="A0A4C1T477"/>
<comment type="caution">
    <text evidence="3">The sequence shown here is derived from an EMBL/GenBank/DDBJ whole genome shotgun (WGS) entry which is preliminary data.</text>
</comment>
<name>A0A4C1T477_EUMVA</name>
<organism evidence="3 4">
    <name type="scientific">Eumeta variegata</name>
    <name type="common">Bagworm moth</name>
    <name type="synonym">Eumeta japonica</name>
    <dbReference type="NCBI Taxonomy" id="151549"/>
    <lineage>
        <taxon>Eukaryota</taxon>
        <taxon>Metazoa</taxon>
        <taxon>Ecdysozoa</taxon>
        <taxon>Arthropoda</taxon>
        <taxon>Hexapoda</taxon>
        <taxon>Insecta</taxon>
        <taxon>Pterygota</taxon>
        <taxon>Neoptera</taxon>
        <taxon>Endopterygota</taxon>
        <taxon>Lepidoptera</taxon>
        <taxon>Glossata</taxon>
        <taxon>Ditrysia</taxon>
        <taxon>Tineoidea</taxon>
        <taxon>Psychidae</taxon>
        <taxon>Oiketicinae</taxon>
        <taxon>Eumeta</taxon>
    </lineage>
</organism>
<accession>A0A4C1T477</accession>
<evidence type="ECO:0000313" key="4">
    <source>
        <dbReference type="Proteomes" id="UP000299102"/>
    </source>
</evidence>
<feature type="signal peptide" evidence="2">
    <location>
        <begin position="1"/>
        <end position="18"/>
    </location>
</feature>
<gene>
    <name evidence="3" type="ORF">EVAR_5748_1</name>
</gene>
<dbReference type="EMBL" id="BGZK01000035">
    <property type="protein sequence ID" value="GBP09309.1"/>
    <property type="molecule type" value="Genomic_DNA"/>
</dbReference>
<reference evidence="3 4" key="1">
    <citation type="journal article" date="2019" name="Commun. Biol.">
        <title>The bagworm genome reveals a unique fibroin gene that provides high tensile strength.</title>
        <authorList>
            <person name="Kono N."/>
            <person name="Nakamura H."/>
            <person name="Ohtoshi R."/>
            <person name="Tomita M."/>
            <person name="Numata K."/>
            <person name="Arakawa K."/>
        </authorList>
    </citation>
    <scope>NUCLEOTIDE SEQUENCE [LARGE SCALE GENOMIC DNA]</scope>
</reference>
<keyword evidence="2" id="KW-0732">Signal</keyword>
<evidence type="ECO:0000256" key="1">
    <source>
        <dbReference type="SAM" id="MobiDB-lite"/>
    </source>
</evidence>
<dbReference type="Proteomes" id="UP000299102">
    <property type="component" value="Unassembled WGS sequence"/>
</dbReference>
<evidence type="ECO:0000313" key="3">
    <source>
        <dbReference type="EMBL" id="GBP09309.1"/>
    </source>
</evidence>
<dbReference type="OrthoDB" id="6625223at2759"/>